<organism evidence="2 3">
    <name type="scientific">Jeotgalibacillus terrae</name>
    <dbReference type="NCBI Taxonomy" id="587735"/>
    <lineage>
        <taxon>Bacteria</taxon>
        <taxon>Bacillati</taxon>
        <taxon>Bacillota</taxon>
        <taxon>Bacilli</taxon>
        <taxon>Bacillales</taxon>
        <taxon>Caryophanaceae</taxon>
        <taxon>Jeotgalibacillus</taxon>
    </lineage>
</organism>
<keyword evidence="3" id="KW-1185">Reference proteome</keyword>
<feature type="domain" description="IDEAL" evidence="1">
    <location>
        <begin position="22"/>
        <end position="73"/>
    </location>
</feature>
<gene>
    <name evidence="2" type="ORF">ACFS5P_05880</name>
</gene>
<comment type="caution">
    <text evidence="2">The sequence shown here is derived from an EMBL/GenBank/DDBJ whole genome shotgun (WGS) entry which is preliminary data.</text>
</comment>
<dbReference type="InterPro" id="IPR014957">
    <property type="entry name" value="IDEAL_dom"/>
</dbReference>
<dbReference type="Proteomes" id="UP001597561">
    <property type="component" value="Unassembled WGS sequence"/>
</dbReference>
<evidence type="ECO:0000313" key="2">
    <source>
        <dbReference type="EMBL" id="MFD2911397.1"/>
    </source>
</evidence>
<dbReference type="InterPro" id="IPR027393">
    <property type="entry name" value="Virus_scaffolding_prot_C"/>
</dbReference>
<dbReference type="RefSeq" id="WP_204730089.1">
    <property type="nucleotide sequence ID" value="NZ_JAFBDK010000013.1"/>
</dbReference>
<reference evidence="3" key="1">
    <citation type="journal article" date="2019" name="Int. J. Syst. Evol. Microbiol.">
        <title>The Global Catalogue of Microorganisms (GCM) 10K type strain sequencing project: providing services to taxonomists for standard genome sequencing and annotation.</title>
        <authorList>
            <consortium name="The Broad Institute Genomics Platform"/>
            <consortium name="The Broad Institute Genome Sequencing Center for Infectious Disease"/>
            <person name="Wu L."/>
            <person name="Ma J."/>
        </authorList>
    </citation>
    <scope>NUCLEOTIDE SEQUENCE [LARGE SCALE GENOMIC DNA]</scope>
    <source>
        <strain evidence="3">KCTC 13528</strain>
    </source>
</reference>
<name>A0ABW5ZFM3_9BACL</name>
<accession>A0ABW5ZFM3</accession>
<dbReference type="SMART" id="SM00914">
    <property type="entry name" value="IDEAL"/>
    <property type="match status" value="1"/>
</dbReference>
<proteinExistence type="predicted"/>
<evidence type="ECO:0000259" key="1">
    <source>
        <dbReference type="SMART" id="SM00914"/>
    </source>
</evidence>
<dbReference type="EMBL" id="JBHUPG010000009">
    <property type="protein sequence ID" value="MFD2911397.1"/>
    <property type="molecule type" value="Genomic_DNA"/>
</dbReference>
<dbReference type="Pfam" id="PF08858">
    <property type="entry name" value="IDEAL"/>
    <property type="match status" value="1"/>
</dbReference>
<sequence length="81" mass="9513">MYNESHELYKILIAKFIHGSDIFTEASEAVENEKPAEELPEINQLEAENLKRLIDKALQEGDKERFIQYSNQLRENSDMKK</sequence>
<protein>
    <submittedName>
        <fullName evidence="2">IDEAL domain-containing protein</fullName>
    </submittedName>
</protein>
<dbReference type="Gene3D" id="4.10.810.10">
    <property type="entry name" value="Virus Scaffolding Protein, Chain A"/>
    <property type="match status" value="1"/>
</dbReference>
<evidence type="ECO:0000313" key="3">
    <source>
        <dbReference type="Proteomes" id="UP001597561"/>
    </source>
</evidence>